<dbReference type="InParanoid" id="A0A3N4KLR1"/>
<evidence type="ECO:0000256" key="1">
    <source>
        <dbReference type="ARBA" id="ARBA00012880"/>
    </source>
</evidence>
<keyword evidence="3 7" id="KW-0808">Transferase</keyword>
<protein>
    <recommendedName>
        <fullName evidence="1">catechol O-methyltransferase</fullName>
        <ecNumber evidence="1">2.1.1.6</ecNumber>
    </recommendedName>
</protein>
<reference evidence="7 8" key="1">
    <citation type="journal article" date="2018" name="Nat. Ecol. Evol.">
        <title>Pezizomycetes genomes reveal the molecular basis of ectomycorrhizal truffle lifestyle.</title>
        <authorList>
            <person name="Murat C."/>
            <person name="Payen T."/>
            <person name="Noel B."/>
            <person name="Kuo A."/>
            <person name="Morin E."/>
            <person name="Chen J."/>
            <person name="Kohler A."/>
            <person name="Krizsan K."/>
            <person name="Balestrini R."/>
            <person name="Da Silva C."/>
            <person name="Montanini B."/>
            <person name="Hainaut M."/>
            <person name="Levati E."/>
            <person name="Barry K.W."/>
            <person name="Belfiori B."/>
            <person name="Cichocki N."/>
            <person name="Clum A."/>
            <person name="Dockter R.B."/>
            <person name="Fauchery L."/>
            <person name="Guy J."/>
            <person name="Iotti M."/>
            <person name="Le Tacon F."/>
            <person name="Lindquist E.A."/>
            <person name="Lipzen A."/>
            <person name="Malagnac F."/>
            <person name="Mello A."/>
            <person name="Molinier V."/>
            <person name="Miyauchi S."/>
            <person name="Poulain J."/>
            <person name="Riccioni C."/>
            <person name="Rubini A."/>
            <person name="Sitrit Y."/>
            <person name="Splivallo R."/>
            <person name="Traeger S."/>
            <person name="Wang M."/>
            <person name="Zifcakova L."/>
            <person name="Wipf D."/>
            <person name="Zambonelli A."/>
            <person name="Paolocci F."/>
            <person name="Nowrousian M."/>
            <person name="Ottonello S."/>
            <person name="Baldrian P."/>
            <person name="Spatafora J.W."/>
            <person name="Henrissat B."/>
            <person name="Nagy L.G."/>
            <person name="Aury J.M."/>
            <person name="Wincker P."/>
            <person name="Grigoriev I.V."/>
            <person name="Bonfante P."/>
            <person name="Martin F.M."/>
        </authorList>
    </citation>
    <scope>NUCLEOTIDE SEQUENCE [LARGE SCALE GENOMIC DNA]</scope>
    <source>
        <strain evidence="7 8">CCBAS932</strain>
    </source>
</reference>
<evidence type="ECO:0000256" key="4">
    <source>
        <dbReference type="ARBA" id="ARBA00022691"/>
    </source>
</evidence>
<dbReference type="PROSITE" id="PS51682">
    <property type="entry name" value="SAM_OMT_I"/>
    <property type="match status" value="1"/>
</dbReference>
<dbReference type="PANTHER" id="PTHR43836">
    <property type="entry name" value="CATECHOL O-METHYLTRANSFERASE 1-RELATED"/>
    <property type="match status" value="1"/>
</dbReference>
<dbReference type="InterPro" id="IPR002935">
    <property type="entry name" value="SAM_O-MeTrfase"/>
</dbReference>
<dbReference type="PANTHER" id="PTHR43836:SF2">
    <property type="entry name" value="CATECHOL O-METHYLTRANSFERASE 1-RELATED"/>
    <property type="match status" value="1"/>
</dbReference>
<evidence type="ECO:0000256" key="6">
    <source>
        <dbReference type="ARBA" id="ARBA00023453"/>
    </source>
</evidence>
<gene>
    <name evidence="7" type="ORF">P167DRAFT_553961</name>
</gene>
<dbReference type="GO" id="GO:0032259">
    <property type="term" value="P:methylation"/>
    <property type="evidence" value="ECO:0007669"/>
    <property type="project" value="UniProtKB-KW"/>
</dbReference>
<evidence type="ECO:0000256" key="3">
    <source>
        <dbReference type="ARBA" id="ARBA00022679"/>
    </source>
</evidence>
<proteinExistence type="inferred from homology"/>
<keyword evidence="5" id="KW-0128">Catecholamine metabolism</keyword>
<dbReference type="Pfam" id="PF01596">
    <property type="entry name" value="Methyltransf_3"/>
    <property type="match status" value="1"/>
</dbReference>
<name>A0A3N4KLR1_9PEZI</name>
<dbReference type="Proteomes" id="UP000277580">
    <property type="component" value="Unassembled WGS sequence"/>
</dbReference>
<organism evidence="7 8">
    <name type="scientific">Morchella conica CCBAS932</name>
    <dbReference type="NCBI Taxonomy" id="1392247"/>
    <lineage>
        <taxon>Eukaryota</taxon>
        <taxon>Fungi</taxon>
        <taxon>Dikarya</taxon>
        <taxon>Ascomycota</taxon>
        <taxon>Pezizomycotina</taxon>
        <taxon>Pezizomycetes</taxon>
        <taxon>Pezizales</taxon>
        <taxon>Morchellaceae</taxon>
        <taxon>Morchella</taxon>
    </lineage>
</organism>
<dbReference type="OrthoDB" id="186626at2759"/>
<evidence type="ECO:0000256" key="2">
    <source>
        <dbReference type="ARBA" id="ARBA00022603"/>
    </source>
</evidence>
<dbReference type="STRING" id="1392247.A0A3N4KLR1"/>
<comment type="similarity">
    <text evidence="6">Belongs to the class I-like SAM-binding methyltransferase superfamily. Cation-dependent O-methyltransferase family.</text>
</comment>
<dbReference type="GO" id="GO:0006584">
    <property type="term" value="P:catecholamine metabolic process"/>
    <property type="evidence" value="ECO:0007669"/>
    <property type="project" value="UniProtKB-KW"/>
</dbReference>
<evidence type="ECO:0000313" key="7">
    <source>
        <dbReference type="EMBL" id="RPB11503.1"/>
    </source>
</evidence>
<keyword evidence="4" id="KW-0949">S-adenosyl-L-methionine</keyword>
<dbReference type="EMBL" id="ML119135">
    <property type="protein sequence ID" value="RPB11503.1"/>
    <property type="molecule type" value="Genomic_DNA"/>
</dbReference>
<sequence length="281" mass="31065">MSGFTSKISYAKQHDVYFDDGREIELLQRIFNLPSQKLNALRNQPAAILAVIDGFATEKYLMNIGEMKGKLVTDLISHHRPKTMVELGGYVGYSTLLFASHLRKTWIDSGVSYEPQYYCLEMNPLFGAIIMALVDLAGLSDTVKVVIGPSSSSLKRLHSEGAIDNIGLLFLDHFKPAYISDLKLCESLEFVVPGTVLAADNVIKPGNPPYLRYVRMSAEKKTIEEKKALESMVKEGIKLVNGGVEPRGNPSLIYESRTVESYEPTGIKDAIEISVCLGSIE</sequence>
<evidence type="ECO:0000256" key="5">
    <source>
        <dbReference type="ARBA" id="ARBA00022939"/>
    </source>
</evidence>
<keyword evidence="2 7" id="KW-0489">Methyltransferase</keyword>
<dbReference type="AlphaFoldDB" id="A0A3N4KLR1"/>
<dbReference type="EC" id="2.1.1.6" evidence="1"/>
<dbReference type="Gene3D" id="3.40.50.150">
    <property type="entry name" value="Vaccinia Virus protein VP39"/>
    <property type="match status" value="1"/>
</dbReference>
<dbReference type="GO" id="GO:0008171">
    <property type="term" value="F:O-methyltransferase activity"/>
    <property type="evidence" value="ECO:0007669"/>
    <property type="project" value="InterPro"/>
</dbReference>
<dbReference type="InterPro" id="IPR029063">
    <property type="entry name" value="SAM-dependent_MTases_sf"/>
</dbReference>
<keyword evidence="8" id="KW-1185">Reference proteome</keyword>
<accession>A0A3N4KLR1</accession>
<evidence type="ECO:0000313" key="8">
    <source>
        <dbReference type="Proteomes" id="UP000277580"/>
    </source>
</evidence>
<dbReference type="SUPFAM" id="SSF53335">
    <property type="entry name" value="S-adenosyl-L-methionine-dependent methyltransferases"/>
    <property type="match status" value="1"/>
</dbReference>